<name>A0ACC0XP11_9ROSI</name>
<accession>A0ACC0XP11</accession>
<dbReference type="Proteomes" id="UP001163603">
    <property type="component" value="Chromosome 11"/>
</dbReference>
<gene>
    <name evidence="1" type="ORF">Pint_30947</name>
</gene>
<sequence length="303" mass="33694">MDSGASHHMTADGSNLMFKSNYPGCSKVQVINGESIPITHTSMLLVPSFDTHKVVKLTNILCFPKIAKNLLSISHITRDNPVIVEYHTDVCLVKDKHSVNVLLQGIVKNGLYQLGLSTHVSLSAQVYSNVVSSLPIKAECYSNVGPHTAGVGLSFEAIQPSSSGLKSAINFAICSFSCNKDTSLDLSLLRHARFHPNMRTHPAVLEKLNVKHNVSNKNVVFCEACKYGKLQQSHFLASRSIAKAPLKLVYSDLWGLAPVLSREGYRYYVIFVDDFSRFTWIYPLELKSEACLVFVQFHFFVEK</sequence>
<proteinExistence type="predicted"/>
<comment type="caution">
    <text evidence="1">The sequence shown here is derived from an EMBL/GenBank/DDBJ whole genome shotgun (WGS) entry which is preliminary data.</text>
</comment>
<evidence type="ECO:0000313" key="1">
    <source>
        <dbReference type="EMBL" id="KAJ0021025.1"/>
    </source>
</evidence>
<organism evidence="1 2">
    <name type="scientific">Pistacia integerrima</name>
    <dbReference type="NCBI Taxonomy" id="434235"/>
    <lineage>
        <taxon>Eukaryota</taxon>
        <taxon>Viridiplantae</taxon>
        <taxon>Streptophyta</taxon>
        <taxon>Embryophyta</taxon>
        <taxon>Tracheophyta</taxon>
        <taxon>Spermatophyta</taxon>
        <taxon>Magnoliopsida</taxon>
        <taxon>eudicotyledons</taxon>
        <taxon>Gunneridae</taxon>
        <taxon>Pentapetalae</taxon>
        <taxon>rosids</taxon>
        <taxon>malvids</taxon>
        <taxon>Sapindales</taxon>
        <taxon>Anacardiaceae</taxon>
        <taxon>Pistacia</taxon>
    </lineage>
</organism>
<evidence type="ECO:0000313" key="2">
    <source>
        <dbReference type="Proteomes" id="UP001163603"/>
    </source>
</evidence>
<keyword evidence="2" id="KW-1185">Reference proteome</keyword>
<reference evidence="2" key="1">
    <citation type="journal article" date="2023" name="G3 (Bethesda)">
        <title>Genome assembly and association tests identify interacting loci associated with vigor, precocity, and sex in interspecific pistachio rootstocks.</title>
        <authorList>
            <person name="Palmer W."/>
            <person name="Jacygrad E."/>
            <person name="Sagayaradj S."/>
            <person name="Cavanaugh K."/>
            <person name="Han R."/>
            <person name="Bertier L."/>
            <person name="Beede B."/>
            <person name="Kafkas S."/>
            <person name="Golino D."/>
            <person name="Preece J."/>
            <person name="Michelmore R."/>
        </authorList>
    </citation>
    <scope>NUCLEOTIDE SEQUENCE [LARGE SCALE GENOMIC DNA]</scope>
</reference>
<protein>
    <submittedName>
        <fullName evidence="1">Uncharacterized protein</fullName>
    </submittedName>
</protein>
<dbReference type="EMBL" id="CM047746">
    <property type="protein sequence ID" value="KAJ0021025.1"/>
    <property type="molecule type" value="Genomic_DNA"/>
</dbReference>